<evidence type="ECO:0000313" key="1">
    <source>
        <dbReference type="EMBL" id="CAG8842209.1"/>
    </source>
</evidence>
<evidence type="ECO:0000313" key="2">
    <source>
        <dbReference type="Proteomes" id="UP000789920"/>
    </source>
</evidence>
<accession>A0ACA9SK24</accession>
<name>A0ACA9SK24_9GLOM</name>
<gene>
    <name evidence="1" type="ORF">RPERSI_LOCUS32215</name>
</gene>
<comment type="caution">
    <text evidence="1">The sequence shown here is derived from an EMBL/GenBank/DDBJ whole genome shotgun (WGS) entry which is preliminary data.</text>
</comment>
<feature type="non-terminal residue" evidence="1">
    <location>
        <position position="74"/>
    </location>
</feature>
<keyword evidence="2" id="KW-1185">Reference proteome</keyword>
<proteinExistence type="predicted"/>
<dbReference type="EMBL" id="CAJVQC010133386">
    <property type="protein sequence ID" value="CAG8842209.1"/>
    <property type="molecule type" value="Genomic_DNA"/>
</dbReference>
<protein>
    <submittedName>
        <fullName evidence="1">17351_t:CDS:1</fullName>
    </submittedName>
</protein>
<feature type="non-terminal residue" evidence="1">
    <location>
        <position position="1"/>
    </location>
</feature>
<dbReference type="Proteomes" id="UP000789920">
    <property type="component" value="Unassembled WGS sequence"/>
</dbReference>
<sequence length="74" mass="8686">KYSKRREITSTEKKRISKEKKTLQKKSISEGENPSKGKQGIPEEYFENISGENTPKEKEREDKTPCKLLQMKKK</sequence>
<organism evidence="1 2">
    <name type="scientific">Racocetra persica</name>
    <dbReference type="NCBI Taxonomy" id="160502"/>
    <lineage>
        <taxon>Eukaryota</taxon>
        <taxon>Fungi</taxon>
        <taxon>Fungi incertae sedis</taxon>
        <taxon>Mucoromycota</taxon>
        <taxon>Glomeromycotina</taxon>
        <taxon>Glomeromycetes</taxon>
        <taxon>Diversisporales</taxon>
        <taxon>Gigasporaceae</taxon>
        <taxon>Racocetra</taxon>
    </lineage>
</organism>
<reference evidence="1" key="1">
    <citation type="submission" date="2021-06" db="EMBL/GenBank/DDBJ databases">
        <authorList>
            <person name="Kallberg Y."/>
            <person name="Tangrot J."/>
            <person name="Rosling A."/>
        </authorList>
    </citation>
    <scope>NUCLEOTIDE SEQUENCE</scope>
    <source>
        <strain evidence="1">MA461A</strain>
    </source>
</reference>